<dbReference type="SUPFAM" id="SSF46689">
    <property type="entry name" value="Homeodomain-like"/>
    <property type="match status" value="1"/>
</dbReference>
<dbReference type="Pfam" id="PF13333">
    <property type="entry name" value="rve_2"/>
    <property type="match status" value="1"/>
</dbReference>
<dbReference type="InterPro" id="IPR036397">
    <property type="entry name" value="RNaseH_sf"/>
</dbReference>
<dbReference type="SUPFAM" id="SSF53098">
    <property type="entry name" value="Ribonuclease H-like"/>
    <property type="match status" value="1"/>
</dbReference>
<dbReference type="PANTHER" id="PTHR46889:SF5">
    <property type="entry name" value="INTEGRASE PROTEIN"/>
    <property type="match status" value="1"/>
</dbReference>
<reference evidence="3 4" key="1">
    <citation type="submission" date="2020-05" db="EMBL/GenBank/DDBJ databases">
        <title>Nakamurella sp. DB0629 isolated from air conditioner.</title>
        <authorList>
            <person name="Kim D.H."/>
            <person name="Kim D.-U."/>
        </authorList>
    </citation>
    <scope>NUCLEOTIDE SEQUENCE [LARGE SCALE GENOMIC DNA]</scope>
    <source>
        <strain evidence="3 4">DB0629</strain>
    </source>
</reference>
<evidence type="ECO:0000256" key="1">
    <source>
        <dbReference type="ARBA" id="ARBA00002286"/>
    </source>
</evidence>
<dbReference type="GO" id="GO:0003676">
    <property type="term" value="F:nucleic acid binding"/>
    <property type="evidence" value="ECO:0007669"/>
    <property type="project" value="InterPro"/>
</dbReference>
<comment type="function">
    <text evidence="1">Involved in the transposition of the insertion sequence.</text>
</comment>
<dbReference type="EMBL" id="JABEND010000002">
    <property type="protein sequence ID" value="NNG34788.1"/>
    <property type="molecule type" value="Genomic_DNA"/>
</dbReference>
<evidence type="ECO:0000313" key="3">
    <source>
        <dbReference type="EMBL" id="NNG34788.1"/>
    </source>
</evidence>
<gene>
    <name evidence="3" type="ORF">HKD39_03425</name>
</gene>
<dbReference type="InterPro" id="IPR036388">
    <property type="entry name" value="WH-like_DNA-bd_sf"/>
</dbReference>
<dbReference type="Pfam" id="PF00665">
    <property type="entry name" value="rve"/>
    <property type="match status" value="1"/>
</dbReference>
<dbReference type="InterPro" id="IPR025948">
    <property type="entry name" value="HTH-like_dom"/>
</dbReference>
<organism evidence="3 4">
    <name type="scientific">Nakamurella aerolata</name>
    <dbReference type="NCBI Taxonomy" id="1656892"/>
    <lineage>
        <taxon>Bacteria</taxon>
        <taxon>Bacillati</taxon>
        <taxon>Actinomycetota</taxon>
        <taxon>Actinomycetes</taxon>
        <taxon>Nakamurellales</taxon>
        <taxon>Nakamurellaceae</taxon>
        <taxon>Nakamurella</taxon>
    </lineage>
</organism>
<dbReference type="Pfam" id="PF13276">
    <property type="entry name" value="HTH_21"/>
    <property type="match status" value="1"/>
</dbReference>
<dbReference type="Gene3D" id="3.30.420.10">
    <property type="entry name" value="Ribonuclease H-like superfamily/Ribonuclease H"/>
    <property type="match status" value="1"/>
</dbReference>
<dbReference type="InterPro" id="IPR048020">
    <property type="entry name" value="Transpos_IS3"/>
</dbReference>
<dbReference type="PANTHER" id="PTHR46889">
    <property type="entry name" value="TRANSPOSASE INSF FOR INSERTION SEQUENCE IS3B-RELATED"/>
    <property type="match status" value="1"/>
</dbReference>
<dbReference type="Proteomes" id="UP000562984">
    <property type="component" value="Unassembled WGS sequence"/>
</dbReference>
<comment type="caution">
    <text evidence="3">The sequence shown here is derived from an EMBL/GenBank/DDBJ whole genome shotgun (WGS) entry which is preliminary data.</text>
</comment>
<feature type="domain" description="Integrase catalytic" evidence="2">
    <location>
        <begin position="237"/>
        <end position="406"/>
    </location>
</feature>
<dbReference type="InterPro" id="IPR012337">
    <property type="entry name" value="RNaseH-like_sf"/>
</dbReference>
<dbReference type="InterPro" id="IPR050900">
    <property type="entry name" value="Transposase_IS3/IS150/IS904"/>
</dbReference>
<dbReference type="RefSeq" id="WP_171198473.1">
    <property type="nucleotide sequence ID" value="NZ_JABEND010000002.1"/>
</dbReference>
<protein>
    <submittedName>
        <fullName evidence="3">IS3 family transposase</fullName>
    </submittedName>
</protein>
<dbReference type="NCBIfam" id="NF033516">
    <property type="entry name" value="transpos_IS3"/>
    <property type="match status" value="1"/>
</dbReference>
<name>A0A849A6Q2_9ACTN</name>
<dbReference type="InterPro" id="IPR009057">
    <property type="entry name" value="Homeodomain-like_sf"/>
</dbReference>
<evidence type="ECO:0000259" key="2">
    <source>
        <dbReference type="PROSITE" id="PS50994"/>
    </source>
</evidence>
<sequence length="419" mass="46990">MAAPRKFDQETRDRAVRMYSDRLERYGESKREARRQVGAVLDVNEASIRNWVEAGERAAGTRPGVSRPADSEEVRALKRRVAELERANEILKTASAFFGSGGARPPTQVMVAYISAYPDRFGVEPICAVLSEHGMKIAPSTYYDHLARPVSQAVLDEACAVNAVVDVHRANWSVYGVRKMWHALRHAGHQVGRDQVGRLMGIAGIHGAVRGRHHTTTTRRDQTAVRHPDLVKRGWTVPVRPDQLWVADFSYVWTLAGFCYVSLVTDVYSRRILGWRVAANRHTALVTAALQQALYIRRRDDIRFTTTGLVHHSDAGSQYTSLAFTQELIDAGIAGSIGTVGDALDNALMESTIGLLKTEAINARDRTWTSRAEVEWEVARWIHWYNTTRLHSSIGYTPPIEYEQRYRDRTTAGPARESA</sequence>
<dbReference type="AlphaFoldDB" id="A0A849A6Q2"/>
<dbReference type="PROSITE" id="PS50994">
    <property type="entry name" value="INTEGRASE"/>
    <property type="match status" value="1"/>
</dbReference>
<proteinExistence type="predicted"/>
<dbReference type="InterPro" id="IPR001584">
    <property type="entry name" value="Integrase_cat-core"/>
</dbReference>
<evidence type="ECO:0000313" key="4">
    <source>
        <dbReference type="Proteomes" id="UP000562984"/>
    </source>
</evidence>
<dbReference type="Gene3D" id="1.10.10.10">
    <property type="entry name" value="Winged helix-like DNA-binding domain superfamily/Winged helix DNA-binding domain"/>
    <property type="match status" value="1"/>
</dbReference>
<keyword evidence="4" id="KW-1185">Reference proteome</keyword>
<accession>A0A849A6Q2</accession>
<dbReference type="GO" id="GO:0015074">
    <property type="term" value="P:DNA integration"/>
    <property type="evidence" value="ECO:0007669"/>
    <property type="project" value="InterPro"/>
</dbReference>